<organism evidence="1 2">
    <name type="scientific">Flavobacterium davisii</name>
    <dbReference type="NCBI Taxonomy" id="2906077"/>
    <lineage>
        <taxon>Bacteria</taxon>
        <taxon>Pseudomonadati</taxon>
        <taxon>Bacteroidota</taxon>
        <taxon>Flavobacteriia</taxon>
        <taxon>Flavobacteriales</taxon>
        <taxon>Flavobacteriaceae</taxon>
        <taxon>Flavobacterium</taxon>
    </lineage>
</organism>
<proteinExistence type="predicted"/>
<name>A0A246GH72_9FLAO</name>
<protein>
    <submittedName>
        <fullName evidence="1">Uncharacterized protein</fullName>
    </submittedName>
</protein>
<comment type="caution">
    <text evidence="1">The sequence shown here is derived from an EMBL/GenBank/DDBJ whole genome shotgun (WGS) entry which is preliminary data.</text>
</comment>
<evidence type="ECO:0000313" key="2">
    <source>
        <dbReference type="Proteomes" id="UP000197768"/>
    </source>
</evidence>
<gene>
    <name evidence="1" type="ORF">BWK59_10050</name>
</gene>
<sequence length="80" mass="9223">MGIVHYQSTGWQGVHGSTNSKLVFNRVSDLKEVQTFDAIGQYDKKVYSGKQQTKTTNGYKFYRIDNEYIIFNCPPIVKIQ</sequence>
<dbReference type="Proteomes" id="UP000197768">
    <property type="component" value="Unassembled WGS sequence"/>
</dbReference>
<evidence type="ECO:0000313" key="1">
    <source>
        <dbReference type="EMBL" id="OWP83516.1"/>
    </source>
</evidence>
<accession>A0A246GH72</accession>
<dbReference type="RefSeq" id="WP_088393517.1">
    <property type="nucleotide sequence ID" value="NZ_MTCZ01000106.1"/>
</dbReference>
<dbReference type="EMBL" id="MTCZ01000106">
    <property type="protein sequence ID" value="OWP83516.1"/>
    <property type="molecule type" value="Genomic_DNA"/>
</dbReference>
<reference evidence="1 2" key="1">
    <citation type="journal article" date="2017" name="Infect. Genet. Evol.">
        <title>Comparative genome analysis of fish pathogen Flavobacterium columnare reveals extensive sequence diversity within the species.</title>
        <authorList>
            <person name="Kayansamruaj P."/>
            <person name="Dong H.T."/>
            <person name="Hirono I."/>
            <person name="Kondo H."/>
            <person name="Senapin S."/>
            <person name="Rodkhum C."/>
        </authorList>
    </citation>
    <scope>NUCLEOTIDE SEQUENCE [LARGE SCALE GENOMIC DNA]</scope>
    <source>
        <strain evidence="1 2">1215</strain>
    </source>
</reference>
<dbReference type="AlphaFoldDB" id="A0A246GH72"/>